<feature type="coiled-coil region" evidence="9">
    <location>
        <begin position="55"/>
        <end position="82"/>
    </location>
</feature>
<evidence type="ECO:0000256" key="7">
    <source>
        <dbReference type="PIRSR" id="PIRSR602081-2"/>
    </source>
</evidence>
<dbReference type="PANTHER" id="PTHR11455:SF22">
    <property type="entry name" value="CRYPTOCHROME DASH"/>
    <property type="match status" value="1"/>
</dbReference>
<dbReference type="PROSITE" id="PS51645">
    <property type="entry name" value="PHR_CRY_ALPHA_BETA"/>
    <property type="match status" value="1"/>
</dbReference>
<feature type="site" description="Electron transfer via tryptophanyl radical" evidence="7">
    <location>
        <position position="393"/>
    </location>
</feature>
<evidence type="ECO:0000256" key="1">
    <source>
        <dbReference type="ARBA" id="ARBA00005862"/>
    </source>
</evidence>
<accession>A0AAU7N1L8</accession>
<dbReference type="InterPro" id="IPR014133">
    <property type="entry name" value="Cry_DASH"/>
</dbReference>
<sequence>MNTSLLWFGNNLRVSDNEALHLASKADRLIAVYFFDPKHYEIGPFGFKKTERFRAKFLLETVQQLQKKLEDLNITLLVYQDKPEKGIPELVERFQIDTIYLQKEWTSEETNVITNVKRKVPENIQFYETFDQFLFHPEDIPFDAYEKIPQVFTVFRKKCEKHCEVRPCFDAPQPFPMANLVEETPKTPTLEELGFPHFEMDQRSAFPFKGGEEEALKRLQHYFWDTRKLAYYKKTRNGLVGTDYSSKFSPWLANGSISARTIYWEVKRFEKEIKKNQDTYWLIFELIWRDYFKYVSLKHGNQIFKIDGILGNDYDWHNNNKAAQHDWINGQTDDDFVNANMIELKETGWMSNRGRQNVASYWSKHLQQDWRIGASYFEAMLIDYDVHSNWGNWMYNSGVGNDPRNRTFNTKRQAEMYDPNGKFQRLWLQHSLF</sequence>
<feature type="site" description="Electron transfer via tryptophanyl radical" evidence="7">
    <location>
        <position position="316"/>
    </location>
</feature>
<dbReference type="NCBIfam" id="TIGR02765">
    <property type="entry name" value="crypto_DASH"/>
    <property type="match status" value="1"/>
</dbReference>
<dbReference type="EMBL" id="CP157804">
    <property type="protein sequence ID" value="XBQ24626.1"/>
    <property type="molecule type" value="Genomic_DNA"/>
</dbReference>
<dbReference type="GO" id="GO:0000719">
    <property type="term" value="P:photoreactive repair"/>
    <property type="evidence" value="ECO:0007669"/>
    <property type="project" value="TreeGrafter"/>
</dbReference>
<feature type="domain" description="Photolyase/cryptochrome alpha/beta" evidence="10">
    <location>
        <begin position="2"/>
        <end position="134"/>
    </location>
</feature>
<comment type="cofactor">
    <cofactor evidence="8">
        <name>(6R)-5,10-methylene-5,6,7,8-tetrahydrofolate</name>
        <dbReference type="ChEBI" id="CHEBI:15636"/>
    </cofactor>
    <text evidence="8">Binds 1 5,10-methenyltetrahydrofolate (MTHF) per subunit.</text>
</comment>
<keyword evidence="3 6" id="KW-0285">Flavoprotein</keyword>
<dbReference type="KEGG" id="fld:ABNE31_06825"/>
<evidence type="ECO:0000256" key="8">
    <source>
        <dbReference type="RuleBase" id="RU367151"/>
    </source>
</evidence>
<evidence type="ECO:0000256" key="9">
    <source>
        <dbReference type="SAM" id="Coils"/>
    </source>
</evidence>
<dbReference type="InterPro" id="IPR036134">
    <property type="entry name" value="Crypto/Photolyase_FAD-like_sf"/>
</dbReference>
<comment type="similarity">
    <text evidence="1 8">Belongs to the DNA photolyase class-1 family.</text>
</comment>
<keyword evidence="9" id="KW-0175">Coiled coil</keyword>
<comment type="cofactor">
    <cofactor evidence="6 8">
        <name>FAD</name>
        <dbReference type="ChEBI" id="CHEBI:57692"/>
    </cofactor>
    <text evidence="6 8">Binds 1 FAD per subunit.</text>
</comment>
<evidence type="ECO:0000259" key="10">
    <source>
        <dbReference type="PROSITE" id="PS51645"/>
    </source>
</evidence>
<dbReference type="InterPro" id="IPR006050">
    <property type="entry name" value="DNA_photolyase_N"/>
</dbReference>
<dbReference type="InterPro" id="IPR005101">
    <property type="entry name" value="Cryptochr/Photolyase_FAD-bd"/>
</dbReference>
<dbReference type="AlphaFoldDB" id="A0AAU7N1L8"/>
<protein>
    <recommendedName>
        <fullName evidence="2 8">Cryptochrome DASH</fullName>
    </recommendedName>
</protein>
<dbReference type="Pfam" id="PF03441">
    <property type="entry name" value="FAD_binding_7"/>
    <property type="match status" value="1"/>
</dbReference>
<dbReference type="GO" id="GO:0003677">
    <property type="term" value="F:DNA binding"/>
    <property type="evidence" value="ECO:0007669"/>
    <property type="project" value="TreeGrafter"/>
</dbReference>
<dbReference type="InterPro" id="IPR036155">
    <property type="entry name" value="Crypto/Photolyase_N_sf"/>
</dbReference>
<evidence type="ECO:0000256" key="6">
    <source>
        <dbReference type="PIRSR" id="PIRSR602081-1"/>
    </source>
</evidence>
<keyword evidence="5 8" id="KW-0157">Chromophore</keyword>
<reference evidence="11" key="1">
    <citation type="submission" date="2024-05" db="EMBL/GenBank/DDBJ databases">
        <title>Draft Genome Sequences of Flagellimonas sp. MMG031 and Marinobacter sp. MMG032 Isolated from the dinoflagellate Symbiodinium pilosum.</title>
        <authorList>
            <person name="Shikuma N.J."/>
            <person name="Farrell M.V."/>
        </authorList>
    </citation>
    <scope>NUCLEOTIDE SEQUENCE</scope>
    <source>
        <strain evidence="11">MMG031</strain>
    </source>
</reference>
<evidence type="ECO:0000256" key="5">
    <source>
        <dbReference type="ARBA" id="ARBA00022991"/>
    </source>
</evidence>
<dbReference type="SUPFAM" id="SSF48173">
    <property type="entry name" value="Cryptochrome/photolyase FAD-binding domain"/>
    <property type="match status" value="1"/>
</dbReference>
<feature type="binding site" evidence="6">
    <location>
        <position position="232"/>
    </location>
    <ligand>
        <name>FAD</name>
        <dbReference type="ChEBI" id="CHEBI:57692"/>
    </ligand>
</feature>
<proteinExistence type="inferred from homology"/>
<feature type="binding site" evidence="6">
    <location>
        <begin position="245"/>
        <end position="249"/>
    </location>
    <ligand>
        <name>FAD</name>
        <dbReference type="ChEBI" id="CHEBI:57692"/>
    </ligand>
</feature>
<dbReference type="GO" id="GO:0003904">
    <property type="term" value="F:deoxyribodipyrimidine photo-lyase activity"/>
    <property type="evidence" value="ECO:0007669"/>
    <property type="project" value="TreeGrafter"/>
</dbReference>
<organism evidence="11">
    <name type="scientific">Flagellimonas sp. MMG031</name>
    <dbReference type="NCBI Taxonomy" id="3158549"/>
    <lineage>
        <taxon>Bacteria</taxon>
        <taxon>Pseudomonadati</taxon>
        <taxon>Bacteroidota</taxon>
        <taxon>Flavobacteriia</taxon>
        <taxon>Flavobacteriales</taxon>
        <taxon>Flavobacteriaceae</taxon>
        <taxon>Flagellimonas</taxon>
    </lineage>
</organism>
<dbReference type="Gene3D" id="3.40.50.620">
    <property type="entry name" value="HUPs"/>
    <property type="match status" value="1"/>
</dbReference>
<name>A0AAU7N1L8_9FLAO</name>
<evidence type="ECO:0000256" key="2">
    <source>
        <dbReference type="ARBA" id="ARBA00017881"/>
    </source>
</evidence>
<dbReference type="Gene3D" id="1.25.40.80">
    <property type="match status" value="1"/>
</dbReference>
<dbReference type="InterPro" id="IPR014729">
    <property type="entry name" value="Rossmann-like_a/b/a_fold"/>
</dbReference>
<dbReference type="InterPro" id="IPR002081">
    <property type="entry name" value="Cryptochrome/DNA_photolyase_1"/>
</dbReference>
<dbReference type="SUPFAM" id="SSF52425">
    <property type="entry name" value="Cryptochrome/photolyase, N-terminal domain"/>
    <property type="match status" value="1"/>
</dbReference>
<dbReference type="PANTHER" id="PTHR11455">
    <property type="entry name" value="CRYPTOCHROME"/>
    <property type="match status" value="1"/>
</dbReference>
<evidence type="ECO:0000256" key="3">
    <source>
        <dbReference type="ARBA" id="ARBA00022630"/>
    </source>
</evidence>
<comment type="function">
    <text evidence="8">May have a photoreceptor function.</text>
</comment>
<feature type="site" description="Electron transfer via tryptophanyl radical" evidence="7">
    <location>
        <position position="370"/>
    </location>
</feature>
<dbReference type="Pfam" id="PF00875">
    <property type="entry name" value="DNA_photolyase"/>
    <property type="match status" value="1"/>
</dbReference>
<keyword evidence="4 6" id="KW-0274">FAD</keyword>
<evidence type="ECO:0000256" key="4">
    <source>
        <dbReference type="ARBA" id="ARBA00022827"/>
    </source>
</evidence>
<dbReference type="RefSeq" id="WP_349352828.1">
    <property type="nucleotide sequence ID" value="NZ_CP157804.1"/>
</dbReference>
<dbReference type="GO" id="GO:0071949">
    <property type="term" value="F:FAD binding"/>
    <property type="evidence" value="ECO:0007669"/>
    <property type="project" value="TreeGrafter"/>
</dbReference>
<dbReference type="Gene3D" id="1.10.579.10">
    <property type="entry name" value="DNA Cyclobutane Dipyrimidine Photolyase, subunit A, domain 3"/>
    <property type="match status" value="1"/>
</dbReference>
<feature type="binding site" evidence="6">
    <location>
        <begin position="383"/>
        <end position="385"/>
    </location>
    <ligand>
        <name>FAD</name>
        <dbReference type="ChEBI" id="CHEBI:57692"/>
    </ligand>
</feature>
<evidence type="ECO:0000313" key="11">
    <source>
        <dbReference type="EMBL" id="XBQ24626.1"/>
    </source>
</evidence>
<gene>
    <name evidence="11" type="ORF">ABNE31_06825</name>
</gene>